<evidence type="ECO:0000259" key="5">
    <source>
        <dbReference type="SMART" id="SM00861"/>
    </source>
</evidence>
<dbReference type="InterPro" id="IPR009014">
    <property type="entry name" value="Transketo_C/PFOR_II"/>
</dbReference>
<dbReference type="InterPro" id="IPR033248">
    <property type="entry name" value="Transketolase_C"/>
</dbReference>
<evidence type="ECO:0000313" key="7">
    <source>
        <dbReference type="Proteomes" id="UP000063234"/>
    </source>
</evidence>
<dbReference type="InterPro" id="IPR005474">
    <property type="entry name" value="Transketolase_N"/>
</dbReference>
<comment type="cofactor">
    <cofactor evidence="1">
        <name>Mn(2+)</name>
        <dbReference type="ChEBI" id="CHEBI:29035"/>
    </cofactor>
</comment>
<comment type="cofactor">
    <cofactor evidence="3">
        <name>thiamine diphosphate</name>
        <dbReference type="ChEBI" id="CHEBI:58937"/>
    </cofactor>
</comment>
<evidence type="ECO:0000256" key="1">
    <source>
        <dbReference type="ARBA" id="ARBA00001936"/>
    </source>
</evidence>
<organism evidence="6 7">
    <name type="scientific">Thermosulfidibacter takaii (strain DSM 17441 / JCM 13301 / NBRC 103674 / ABI70S6)</name>
    <dbReference type="NCBI Taxonomy" id="1298851"/>
    <lineage>
        <taxon>Bacteria</taxon>
        <taxon>Pseudomonadati</taxon>
        <taxon>Thermosulfidibacterota</taxon>
        <taxon>Thermosulfidibacteria</taxon>
        <taxon>Thermosulfidibacterales</taxon>
        <taxon>Thermosulfidibacteraceae</taxon>
    </lineage>
</organism>
<keyword evidence="7" id="KW-1185">Reference proteome</keyword>
<dbReference type="Pfam" id="PF02780">
    <property type="entry name" value="Transketolase_C"/>
    <property type="match status" value="1"/>
</dbReference>
<feature type="domain" description="Transketolase-like pyrimidine-binding" evidence="5">
    <location>
        <begin position="325"/>
        <end position="495"/>
    </location>
</feature>
<comment type="similarity">
    <text evidence="4">Belongs to the transketolase family.</text>
</comment>
<dbReference type="GO" id="GO:0004802">
    <property type="term" value="F:transketolase activity"/>
    <property type="evidence" value="ECO:0007669"/>
    <property type="project" value="UniProtKB-EC"/>
</dbReference>
<accession>A0A0S3QTT7</accession>
<dbReference type="PATRIC" id="fig|1298851.3.peg.956"/>
<protein>
    <submittedName>
        <fullName evidence="6">Transketolase</fullName>
        <ecNumber evidence="6">2.2.1.1</ecNumber>
    </submittedName>
</protein>
<dbReference type="SUPFAM" id="SSF52518">
    <property type="entry name" value="Thiamin diphosphate-binding fold (THDP-binding)"/>
    <property type="match status" value="2"/>
</dbReference>
<dbReference type="EMBL" id="AP013035">
    <property type="protein sequence ID" value="BAT71719.1"/>
    <property type="molecule type" value="Genomic_DNA"/>
</dbReference>
<evidence type="ECO:0000313" key="6">
    <source>
        <dbReference type="EMBL" id="BAT71719.1"/>
    </source>
</evidence>
<dbReference type="AlphaFoldDB" id="A0A0S3QTT7"/>
<proteinExistence type="inferred from homology"/>
<dbReference type="RefSeq" id="WP_197585778.1">
    <property type="nucleotide sequence ID" value="NZ_AP013035.1"/>
</dbReference>
<dbReference type="Gene3D" id="3.40.50.920">
    <property type="match status" value="1"/>
</dbReference>
<name>A0A0S3QTT7_THET7</name>
<dbReference type="Gene3D" id="3.40.50.970">
    <property type="match status" value="2"/>
</dbReference>
<dbReference type="SMART" id="SM00861">
    <property type="entry name" value="Transket_pyr"/>
    <property type="match status" value="1"/>
</dbReference>
<dbReference type="KEGG" id="ttk:TST_0919"/>
<dbReference type="SUPFAM" id="SSF52922">
    <property type="entry name" value="TK C-terminal domain-like"/>
    <property type="match status" value="1"/>
</dbReference>
<dbReference type="Pfam" id="PF02779">
    <property type="entry name" value="Transket_pyr"/>
    <property type="match status" value="1"/>
</dbReference>
<keyword evidence="6" id="KW-0808">Transferase</keyword>
<dbReference type="PANTHER" id="PTHR43825:SF1">
    <property type="entry name" value="TRANSKETOLASE-LIKE PYRIMIDINE-BINDING DOMAIN-CONTAINING PROTEIN"/>
    <property type="match status" value="1"/>
</dbReference>
<dbReference type="PANTHER" id="PTHR43825">
    <property type="entry name" value="PYRUVATE DEHYDROGENASE E1 COMPONENT"/>
    <property type="match status" value="1"/>
</dbReference>
<dbReference type="STRING" id="1298851.TST_0919"/>
<dbReference type="NCBIfam" id="NF004556">
    <property type="entry name" value="PRK05899.2-2"/>
    <property type="match status" value="1"/>
</dbReference>
<sequence>MNRGRFWYDELPEDELSRLKELSRICKGDILKMTNLAGSGHPGGSISSLDIYLVVFSYARVFPEDPFRENRDRIVISHGHTSPGVYAVLGRLGFFDIEEAISTFRKAGSKFEGHVERAIPGIEWSTGNLGQGLSAGCGFALAAKVRGLDYHTFVLMSDAEQVKGQVSEARKFANKFKVTDITVVIDYNNKQISGNFMDIMPMDIKANYEADGWKVLEVDGHDHQQLYKAIKTAVEDPSAPYAIIAKTVMGKGVSFMEGDEQYHGRALKEEEIVKALQELDIENDRPRLRDKRESFSIHEKENSCRRYEINIDIGDPVTYNPGDKIDNRGAFGKALLDLGKRNCGKGGRTPIIVFDCDLMDSVRTGWFARELPDYFFEMGVQEHNTATVAGAASVCGVISVFADFGVFGIDEVYNQQRLNDINCTNLKLILTHLGLDVGQDGKTHHCIDYIGLIRNLFNFKLIIPADANQMDRVIRFIMKEYGNYAVGMGRESQPIITDEQGSPFFGNDYVFEYGKIDVVKNGKDATVFSYGNMLHRALKAAEFLEDKGVSVRVVNVPCVLDPDMESIYEFAKDGPVVVYEDHHIASGLGSIIADKAFEDGKFFKLRKMGVKRYAPSGKPDELYEVEGLSVKHLVDTVLEVLK</sequence>
<evidence type="ECO:0000256" key="3">
    <source>
        <dbReference type="ARBA" id="ARBA00001964"/>
    </source>
</evidence>
<dbReference type="Pfam" id="PF00456">
    <property type="entry name" value="Transketolase_N"/>
    <property type="match status" value="1"/>
</dbReference>
<reference evidence="7" key="1">
    <citation type="journal article" date="2018" name="Science">
        <title>A primordial and reversible TCA cycle in a facultatively chemolithoautotrophic thermophile.</title>
        <authorList>
            <person name="Nunoura T."/>
            <person name="Chikaraishi Y."/>
            <person name="Izaki R."/>
            <person name="Suwa T."/>
            <person name="Sato T."/>
            <person name="Harada T."/>
            <person name="Mori K."/>
            <person name="Kato Y."/>
            <person name="Miyazaki M."/>
            <person name="Shimamura S."/>
            <person name="Yanagawa K."/>
            <person name="Shuto A."/>
            <person name="Ohkouchi N."/>
            <person name="Fujita N."/>
            <person name="Takaki Y."/>
            <person name="Atomi H."/>
            <person name="Takai K."/>
        </authorList>
    </citation>
    <scope>NUCLEOTIDE SEQUENCE [LARGE SCALE GENOMIC DNA]</scope>
    <source>
        <strain evidence="7">DSM 17441 / JCM 13301 / NBRC 103674 / ABI70S6</strain>
    </source>
</reference>
<evidence type="ECO:0000256" key="2">
    <source>
        <dbReference type="ARBA" id="ARBA00001946"/>
    </source>
</evidence>
<dbReference type="Proteomes" id="UP000063234">
    <property type="component" value="Chromosome"/>
</dbReference>
<dbReference type="InterPro" id="IPR029061">
    <property type="entry name" value="THDP-binding"/>
</dbReference>
<gene>
    <name evidence="6" type="primary">e2.2</name>
    <name evidence="6" type="ORF">TST_0919</name>
</gene>
<dbReference type="InterPro" id="IPR005475">
    <property type="entry name" value="Transketolase-like_Pyr-bd"/>
</dbReference>
<evidence type="ECO:0000256" key="4">
    <source>
        <dbReference type="ARBA" id="ARBA00007131"/>
    </source>
</evidence>
<dbReference type="CDD" id="cd07033">
    <property type="entry name" value="TPP_PYR_DXS_TK_like"/>
    <property type="match status" value="1"/>
</dbReference>
<dbReference type="InterPro" id="IPR051157">
    <property type="entry name" value="PDH/Transketolase"/>
</dbReference>
<dbReference type="CDD" id="cd02012">
    <property type="entry name" value="TPP_TK"/>
    <property type="match status" value="1"/>
</dbReference>
<comment type="cofactor">
    <cofactor evidence="2">
        <name>Mg(2+)</name>
        <dbReference type="ChEBI" id="CHEBI:18420"/>
    </cofactor>
</comment>
<dbReference type="EC" id="2.2.1.1" evidence="6"/>
<dbReference type="GO" id="GO:0005737">
    <property type="term" value="C:cytoplasm"/>
    <property type="evidence" value="ECO:0007669"/>
    <property type="project" value="UniProtKB-ARBA"/>
</dbReference>